<dbReference type="AlphaFoldDB" id="A0A9D1PNE9"/>
<evidence type="ECO:0000313" key="2">
    <source>
        <dbReference type="Proteomes" id="UP000823937"/>
    </source>
</evidence>
<protein>
    <recommendedName>
        <fullName evidence="3">YokE-like PH domain-containing protein</fullName>
    </recommendedName>
</protein>
<proteinExistence type="predicted"/>
<reference evidence="1" key="2">
    <citation type="submission" date="2021-04" db="EMBL/GenBank/DDBJ databases">
        <authorList>
            <person name="Gilroy R."/>
        </authorList>
    </citation>
    <scope>NUCLEOTIDE SEQUENCE</scope>
    <source>
        <strain evidence="1">CHK169-2315</strain>
    </source>
</reference>
<gene>
    <name evidence="1" type="ORF">H9895_10320</name>
</gene>
<organism evidence="1 2">
    <name type="scientific">Candidatus Pseudogracilibacillus intestinigallinarum</name>
    <dbReference type="NCBI Taxonomy" id="2838742"/>
    <lineage>
        <taxon>Bacteria</taxon>
        <taxon>Bacillati</taxon>
        <taxon>Bacillota</taxon>
        <taxon>Bacilli</taxon>
        <taxon>Bacillales</taxon>
        <taxon>Bacillaceae</taxon>
        <taxon>Pseudogracilibacillus</taxon>
    </lineage>
</organism>
<evidence type="ECO:0000313" key="1">
    <source>
        <dbReference type="EMBL" id="HIV75464.1"/>
    </source>
</evidence>
<evidence type="ECO:0008006" key="3">
    <source>
        <dbReference type="Google" id="ProtNLM"/>
    </source>
</evidence>
<accession>A0A9D1PNE9</accession>
<dbReference type="EMBL" id="DXHX01000145">
    <property type="protein sequence ID" value="HIV75464.1"/>
    <property type="molecule type" value="Genomic_DNA"/>
</dbReference>
<name>A0A9D1PNE9_9BACI</name>
<dbReference type="Proteomes" id="UP000823937">
    <property type="component" value="Unassembled WGS sequence"/>
</dbReference>
<sequence>MLLKEEMVTDYVNEKGLISDEKGIAVWGQIMPKLTDHMIGGLFSSLQVQYNVLYVTNSKLIIIPINNVTGKIVEENHVILTKEEITSVNWRKKLFGYELYLESIHGILTFKVNKFMIGAKWHKENLDQFIKLLG</sequence>
<comment type="caution">
    <text evidence="1">The sequence shown here is derived from an EMBL/GenBank/DDBJ whole genome shotgun (WGS) entry which is preliminary data.</text>
</comment>
<reference evidence="1" key="1">
    <citation type="journal article" date="2021" name="PeerJ">
        <title>Extensive microbial diversity within the chicken gut microbiome revealed by metagenomics and culture.</title>
        <authorList>
            <person name="Gilroy R."/>
            <person name="Ravi A."/>
            <person name="Getino M."/>
            <person name="Pursley I."/>
            <person name="Horton D.L."/>
            <person name="Alikhan N.F."/>
            <person name="Baker D."/>
            <person name="Gharbi K."/>
            <person name="Hall N."/>
            <person name="Watson M."/>
            <person name="Adriaenssens E.M."/>
            <person name="Foster-Nyarko E."/>
            <person name="Jarju S."/>
            <person name="Secka A."/>
            <person name="Antonio M."/>
            <person name="Oren A."/>
            <person name="Chaudhuri R.R."/>
            <person name="La Ragione R."/>
            <person name="Hildebrand F."/>
            <person name="Pallen M.J."/>
        </authorList>
    </citation>
    <scope>NUCLEOTIDE SEQUENCE</scope>
    <source>
        <strain evidence="1">CHK169-2315</strain>
    </source>
</reference>